<keyword evidence="2" id="KW-1185">Reference proteome</keyword>
<evidence type="ECO:0000313" key="2">
    <source>
        <dbReference type="Proteomes" id="UP000190774"/>
    </source>
</evidence>
<gene>
    <name evidence="1" type="ORF">SAMN02745166_01068</name>
</gene>
<accession>A0A1T4X5Y7</accession>
<dbReference type="EMBL" id="FUYE01000003">
    <property type="protein sequence ID" value="SKA84839.1"/>
    <property type="molecule type" value="Genomic_DNA"/>
</dbReference>
<evidence type="ECO:0000313" key="1">
    <source>
        <dbReference type="EMBL" id="SKA84839.1"/>
    </source>
</evidence>
<organism evidence="1 2">
    <name type="scientific">Prosthecobacter debontii</name>
    <dbReference type="NCBI Taxonomy" id="48467"/>
    <lineage>
        <taxon>Bacteria</taxon>
        <taxon>Pseudomonadati</taxon>
        <taxon>Verrucomicrobiota</taxon>
        <taxon>Verrucomicrobiia</taxon>
        <taxon>Verrucomicrobiales</taxon>
        <taxon>Verrucomicrobiaceae</taxon>
        <taxon>Prosthecobacter</taxon>
    </lineage>
</organism>
<sequence length="603" mass="67113">MIKYGLQWADETDPIAIELALYSRDDIRERAAGHCLSKWEHMRNAIKMLVPENVFAWHRWVDKLGEEWCRGGCLTVWGAGSTTKSGILGMLAYVDLLCAPKDTLTVMVTNPLEKHWDRCFSKMLQWRGAMPDRYKIGKITKHPKPQLLTVEGQDGSRMGVVCISNDQGESSADMAKKVGAHAKRVRLIVDEAQGCTDAVMGLKMNLGASGDYQEVFIGNPTSWQNPLGLHAMPLDGDKKRIHDEEPDEWDTASLWDDQPGRCIVFDGKRCPTLDSPEEAKRLGFMLSPRMLKQAQSMPGGENSIYYWSQVRGRIPPAGMCVTVLSELDLDASGCKVQVPFQGQTHDYVGGDLSLGGDKVPMYRIRVGSVAGLGVVACIVARHYLTVDITKPDATGQMSKQFGPLLKRWQIHRLEDVALEASGQQGAIVDTFERDVNGATGNGRIYRVKSEHAVSERRLSYGKKDTRGKREMAKERYKDRASELVMNIVECVYQRCLFGIDNEVAAQVTTRGIDEGSLEGGLLKVQTKKKWRESNGDQSPDEMDAVAVGITMLLEKGILKPGRDTQVEPVREGLEEWMLPKPPTPSKGLGNRKVVVTVRKWGRN</sequence>
<proteinExistence type="predicted"/>
<evidence type="ECO:0008006" key="3">
    <source>
        <dbReference type="Google" id="ProtNLM"/>
    </source>
</evidence>
<dbReference type="Proteomes" id="UP000190774">
    <property type="component" value="Unassembled WGS sequence"/>
</dbReference>
<dbReference type="RefSeq" id="WP_078812277.1">
    <property type="nucleotide sequence ID" value="NZ_FUYE01000003.1"/>
</dbReference>
<reference evidence="2" key="1">
    <citation type="submission" date="2017-02" db="EMBL/GenBank/DDBJ databases">
        <authorList>
            <person name="Varghese N."/>
            <person name="Submissions S."/>
        </authorList>
    </citation>
    <scope>NUCLEOTIDE SEQUENCE [LARGE SCALE GENOMIC DNA]</scope>
    <source>
        <strain evidence="2">ATCC 700200</strain>
    </source>
</reference>
<name>A0A1T4X5Y7_9BACT</name>
<dbReference type="AlphaFoldDB" id="A0A1T4X5Y7"/>
<protein>
    <recommendedName>
        <fullName evidence="3">Terminase-like family protein</fullName>
    </recommendedName>
</protein>
<dbReference type="STRING" id="48467.SAMN02745166_01068"/>